<name>G9QJK9_9BACI</name>
<keyword evidence="1" id="KW-0812">Transmembrane</keyword>
<protein>
    <recommendedName>
        <fullName evidence="4">ABC3 transporter permease protein domain-containing protein</fullName>
    </recommendedName>
</protein>
<proteinExistence type="predicted"/>
<dbReference type="EMBL" id="ACWF01000060">
    <property type="protein sequence ID" value="EHL78678.1"/>
    <property type="molecule type" value="Genomic_DNA"/>
</dbReference>
<dbReference type="HOGENOM" id="CLU_838489_0_0_9"/>
<gene>
    <name evidence="2" type="ORF">HMPREF1015_01892</name>
</gene>
<organism evidence="2 3">
    <name type="scientific">Bacillus smithii 7_3_47FAA</name>
    <dbReference type="NCBI Taxonomy" id="665952"/>
    <lineage>
        <taxon>Bacteria</taxon>
        <taxon>Bacillati</taxon>
        <taxon>Bacillota</taxon>
        <taxon>Bacilli</taxon>
        <taxon>Bacillales</taxon>
        <taxon>Bacillaceae</taxon>
        <taxon>Bacillus</taxon>
    </lineage>
</organism>
<keyword evidence="3" id="KW-1185">Reference proteome</keyword>
<feature type="transmembrane region" description="Helical" evidence="1">
    <location>
        <begin position="220"/>
        <end position="242"/>
    </location>
</feature>
<keyword evidence="1" id="KW-0472">Membrane</keyword>
<accession>G9QJK9</accession>
<evidence type="ECO:0008006" key="4">
    <source>
        <dbReference type="Google" id="ProtNLM"/>
    </source>
</evidence>
<feature type="transmembrane region" description="Helical" evidence="1">
    <location>
        <begin position="305"/>
        <end position="328"/>
    </location>
</feature>
<evidence type="ECO:0000256" key="1">
    <source>
        <dbReference type="SAM" id="Phobius"/>
    </source>
</evidence>
<keyword evidence="1" id="KW-1133">Transmembrane helix</keyword>
<sequence length="338" mass="36983">MKTKKELLMNLRLALSSLLLGMLTAFMVQAFQWTLEDRKEVTFGLPGEVTILTMFEGPQKVSAADAASAREALKAYLNDQSLALVYASVGEGRPEMIVCDPHHILPWLPRAGNEGPDSTTARAYLFRGTYTAHRWSALGTAPLLPNGVEVAGVIDAPPGTDNLQYVRTIGREPLPSGRYTINTTDPTQVKHILDLFYRMGFVPQQSQKIPLLTYFLQNPLLMITLLFLAMGHVCAILDWALYIRGRAREFGIRWRHGALPTDLVRENLVGGLPGLGVGSVVGVILSDLLVAGIGQTNPELGNFRTLASAAVSFLIVIVTWSATLYGVIKTRKEVNIDA</sequence>
<evidence type="ECO:0000313" key="3">
    <source>
        <dbReference type="Proteomes" id="UP000011747"/>
    </source>
</evidence>
<comment type="caution">
    <text evidence="2">The sequence shown here is derived from an EMBL/GenBank/DDBJ whole genome shotgun (WGS) entry which is preliminary data.</text>
</comment>
<evidence type="ECO:0000313" key="2">
    <source>
        <dbReference type="EMBL" id="EHL78678.1"/>
    </source>
</evidence>
<dbReference type="RefSeq" id="WP_003353477.1">
    <property type="nucleotide sequence ID" value="NZ_JH414747.1"/>
</dbReference>
<reference evidence="2 3" key="1">
    <citation type="submission" date="2011-09" db="EMBL/GenBank/DDBJ databases">
        <title>The Genome Sequence of Bacillus smithii 7_3_47FAA.</title>
        <authorList>
            <consortium name="The Broad Institute Genome Sequencing Platform"/>
            <person name="Earl A."/>
            <person name="Ward D."/>
            <person name="Feldgarden M."/>
            <person name="Gevers D."/>
            <person name="Daigneault M."/>
            <person name="Strauss J."/>
            <person name="Allen-Vercoe E."/>
            <person name="Young S.K."/>
            <person name="Zeng Q."/>
            <person name="Gargeya S."/>
            <person name="Fitzgerald M."/>
            <person name="Haas B."/>
            <person name="Abouelleil A."/>
            <person name="Alvarado L."/>
            <person name="Arachchi H.M."/>
            <person name="Berlin A."/>
            <person name="Brown A."/>
            <person name="Chapman S.B."/>
            <person name="Chen Z."/>
            <person name="Dunbar C."/>
            <person name="Freedman E."/>
            <person name="Gearin G."/>
            <person name="Goldberg J."/>
            <person name="Griggs A."/>
            <person name="Gujja S."/>
            <person name="Heiman D."/>
            <person name="Howarth C."/>
            <person name="Larson L."/>
            <person name="Lui A."/>
            <person name="MacDonald P.J.P."/>
            <person name="Montmayeur A."/>
            <person name="Murphy C."/>
            <person name="Neiman D."/>
            <person name="Pearson M."/>
            <person name="Priest M."/>
            <person name="Roberts A."/>
            <person name="Saif S."/>
            <person name="Shea T."/>
            <person name="Shenoy N."/>
            <person name="Sisk P."/>
            <person name="Stolte C."/>
            <person name="Sykes S."/>
            <person name="Wortman J."/>
            <person name="Nusbaum C."/>
            <person name="Birren B."/>
        </authorList>
    </citation>
    <scope>NUCLEOTIDE SEQUENCE [LARGE SCALE GENOMIC DNA]</scope>
    <source>
        <strain evidence="2 3">7_3_47FAA</strain>
    </source>
</reference>
<feature type="transmembrane region" description="Helical" evidence="1">
    <location>
        <begin position="263"/>
        <end position="285"/>
    </location>
</feature>
<dbReference type="Proteomes" id="UP000011747">
    <property type="component" value="Unassembled WGS sequence"/>
</dbReference>
<dbReference type="PATRIC" id="fig|665952.3.peg.1175"/>
<dbReference type="AlphaFoldDB" id="G9QJK9"/>